<dbReference type="Pfam" id="PF00924">
    <property type="entry name" value="MS_channel_2nd"/>
    <property type="match status" value="1"/>
</dbReference>
<dbReference type="PANTHER" id="PTHR30460:SF0">
    <property type="entry name" value="MODERATE CONDUCTANCE MECHANOSENSITIVE CHANNEL YBIO"/>
    <property type="match status" value="1"/>
</dbReference>
<feature type="transmembrane region" description="Helical" evidence="7">
    <location>
        <begin position="58"/>
        <end position="78"/>
    </location>
</feature>
<dbReference type="InterPro" id="IPR045276">
    <property type="entry name" value="YbiO_bact"/>
</dbReference>
<keyword evidence="5 7" id="KW-1133">Transmembrane helix</keyword>
<keyword evidence="6 7" id="KW-0472">Membrane</keyword>
<feature type="domain" description="Mechanosensitive ion channel MscS" evidence="8">
    <location>
        <begin position="107"/>
        <end position="170"/>
    </location>
</feature>
<dbReference type="InterPro" id="IPR006685">
    <property type="entry name" value="MscS_channel_2nd"/>
</dbReference>
<sequence length="266" mass="30019">MDEIQGFINGQNLLSKLIKVLIILVVFVLIKRIIQNVFDTRIESKLENGKNNEKKKTVFSLVKSIINFVLYFIAITYILNVFNINTSSIIAVAGVGGMAIAFASKSLIEDVISGAIIIMENQFNIGDLVTIKDTTATVKNVGLRVTKLEDIDGREIIIPNGEINKVINYSINDMRATVTVYISDNKPYEYVEKALDRACETVYSQNNNITKPEIWGIEELDCMGYQVLIAAKVPNGKQWEIQREIRREIVRELQNANISFARLLKD</sequence>
<evidence type="ECO:0000256" key="2">
    <source>
        <dbReference type="ARBA" id="ARBA00008017"/>
    </source>
</evidence>
<keyword evidence="11" id="KW-1185">Reference proteome</keyword>
<dbReference type="InterPro" id="IPR011014">
    <property type="entry name" value="MscS_channel_TM-2"/>
</dbReference>
<name>H3NL15_9FIRM</name>
<dbReference type="InterPro" id="IPR011066">
    <property type="entry name" value="MscS_channel_C_sf"/>
</dbReference>
<evidence type="ECO:0000256" key="1">
    <source>
        <dbReference type="ARBA" id="ARBA00004651"/>
    </source>
</evidence>
<evidence type="ECO:0000313" key="10">
    <source>
        <dbReference type="EMBL" id="EHR36271.1"/>
    </source>
</evidence>
<reference evidence="10 11" key="1">
    <citation type="submission" date="2012-01" db="EMBL/GenBank/DDBJ databases">
        <title>The Genome Sequence of Helcococcus kunzii ATCC 51366.</title>
        <authorList>
            <consortium name="The Broad Institute Genome Sequencing Platform"/>
            <person name="Earl A."/>
            <person name="Ward D."/>
            <person name="Feldgarden M."/>
            <person name="Gevers D."/>
            <person name="Huys G."/>
            <person name="Young S.K."/>
            <person name="Zeng Q."/>
            <person name="Gargeya S."/>
            <person name="Fitzgerald M."/>
            <person name="Haas B."/>
            <person name="Abouelleil A."/>
            <person name="Alvarado L."/>
            <person name="Arachchi H.M."/>
            <person name="Berlin A."/>
            <person name="Chapman S.B."/>
            <person name="Gearin G."/>
            <person name="Goldberg J."/>
            <person name="Griggs A."/>
            <person name="Gujja S."/>
            <person name="Hansen M."/>
            <person name="Heiman D."/>
            <person name="Howarth C."/>
            <person name="Larimer J."/>
            <person name="Lui A."/>
            <person name="MacDonald P.J.P."/>
            <person name="McCowen C."/>
            <person name="Montmayeur A."/>
            <person name="Murphy C."/>
            <person name="Neiman D."/>
            <person name="Pearson M."/>
            <person name="Priest M."/>
            <person name="Roberts A."/>
            <person name="Saif S."/>
            <person name="Shea T."/>
            <person name="Sisk P."/>
            <person name="Stolte C."/>
            <person name="Sykes S."/>
            <person name="Wortman J."/>
            <person name="Nusbaum C."/>
            <person name="Birren B."/>
        </authorList>
    </citation>
    <scope>NUCLEOTIDE SEQUENCE [LARGE SCALE GENOMIC DNA]</scope>
    <source>
        <strain evidence="10 11">ATCC 51366</strain>
    </source>
</reference>
<dbReference type="EMBL" id="AGEI01000002">
    <property type="protein sequence ID" value="EHR36271.1"/>
    <property type="molecule type" value="Genomic_DNA"/>
</dbReference>
<dbReference type="InterPro" id="IPR010920">
    <property type="entry name" value="LSM_dom_sf"/>
</dbReference>
<evidence type="ECO:0000256" key="6">
    <source>
        <dbReference type="ARBA" id="ARBA00023136"/>
    </source>
</evidence>
<dbReference type="GO" id="GO:0005886">
    <property type="term" value="C:plasma membrane"/>
    <property type="evidence" value="ECO:0007669"/>
    <property type="project" value="UniProtKB-SubCell"/>
</dbReference>
<dbReference type="SUPFAM" id="SSF50182">
    <property type="entry name" value="Sm-like ribonucleoproteins"/>
    <property type="match status" value="1"/>
</dbReference>
<dbReference type="GeneID" id="96998053"/>
<comment type="subcellular location">
    <subcellularLocation>
        <location evidence="1">Cell membrane</location>
        <topology evidence="1">Multi-pass membrane protein</topology>
    </subcellularLocation>
</comment>
<keyword evidence="3" id="KW-1003">Cell membrane</keyword>
<comment type="similarity">
    <text evidence="2">Belongs to the MscS (TC 1.A.23) family.</text>
</comment>
<dbReference type="InterPro" id="IPR049142">
    <property type="entry name" value="MS_channel_1st"/>
</dbReference>
<gene>
    <name evidence="10" type="ORF">HMPREF9709_00026</name>
</gene>
<dbReference type="SUPFAM" id="SSF82689">
    <property type="entry name" value="Mechanosensitive channel protein MscS (YggB), C-terminal domain"/>
    <property type="match status" value="1"/>
</dbReference>
<dbReference type="Gene3D" id="1.10.287.1260">
    <property type="match status" value="1"/>
</dbReference>
<dbReference type="RefSeq" id="WP_005396795.1">
    <property type="nucleotide sequence ID" value="NZ_JH601088.1"/>
</dbReference>
<dbReference type="Proteomes" id="UP000004191">
    <property type="component" value="Unassembled WGS sequence"/>
</dbReference>
<protein>
    <recommendedName>
        <fullName evidence="12">Small-conductance mechanosensitive channel</fullName>
    </recommendedName>
</protein>
<feature type="transmembrane region" description="Helical" evidence="7">
    <location>
        <begin position="84"/>
        <end position="103"/>
    </location>
</feature>
<evidence type="ECO:0000259" key="9">
    <source>
        <dbReference type="Pfam" id="PF21088"/>
    </source>
</evidence>
<accession>H3NL15</accession>
<dbReference type="Gene3D" id="3.30.70.100">
    <property type="match status" value="1"/>
</dbReference>
<evidence type="ECO:0008006" key="12">
    <source>
        <dbReference type="Google" id="ProtNLM"/>
    </source>
</evidence>
<organism evidence="10 11">
    <name type="scientific">Helcococcus kunzii ATCC 51366</name>
    <dbReference type="NCBI Taxonomy" id="883114"/>
    <lineage>
        <taxon>Bacteria</taxon>
        <taxon>Bacillati</taxon>
        <taxon>Bacillota</taxon>
        <taxon>Tissierellia</taxon>
        <taxon>Tissierellales</taxon>
        <taxon>Peptoniphilaceae</taxon>
        <taxon>Helcococcus</taxon>
    </lineage>
</organism>
<dbReference type="InterPro" id="IPR023408">
    <property type="entry name" value="MscS_beta-dom_sf"/>
</dbReference>
<dbReference type="AlphaFoldDB" id="H3NL15"/>
<dbReference type="PANTHER" id="PTHR30460">
    <property type="entry name" value="MODERATE CONDUCTANCE MECHANOSENSITIVE CHANNEL YBIO"/>
    <property type="match status" value="1"/>
</dbReference>
<dbReference type="OrthoDB" id="9809206at2"/>
<comment type="caution">
    <text evidence="10">The sequence shown here is derived from an EMBL/GenBank/DDBJ whole genome shotgun (WGS) entry which is preliminary data.</text>
</comment>
<evidence type="ECO:0000256" key="4">
    <source>
        <dbReference type="ARBA" id="ARBA00022692"/>
    </source>
</evidence>
<keyword evidence="4 7" id="KW-0812">Transmembrane</keyword>
<dbReference type="STRING" id="883114.HMPREF9709_00026"/>
<evidence type="ECO:0000256" key="7">
    <source>
        <dbReference type="SAM" id="Phobius"/>
    </source>
</evidence>
<dbReference type="Gene3D" id="2.30.30.60">
    <property type="match status" value="1"/>
</dbReference>
<dbReference type="SUPFAM" id="SSF82861">
    <property type="entry name" value="Mechanosensitive channel protein MscS (YggB), transmembrane region"/>
    <property type="match status" value="1"/>
</dbReference>
<evidence type="ECO:0000256" key="5">
    <source>
        <dbReference type="ARBA" id="ARBA00022989"/>
    </source>
</evidence>
<dbReference type="Pfam" id="PF21088">
    <property type="entry name" value="MS_channel_1st"/>
    <property type="match status" value="1"/>
</dbReference>
<dbReference type="eggNOG" id="COG0668">
    <property type="taxonomic scope" value="Bacteria"/>
</dbReference>
<dbReference type="HOGENOM" id="CLU_037945_8_2_9"/>
<evidence type="ECO:0000313" key="11">
    <source>
        <dbReference type="Proteomes" id="UP000004191"/>
    </source>
</evidence>
<feature type="domain" description="Mechanosensitive ion channel transmembrane helices 2/3" evidence="9">
    <location>
        <begin position="65"/>
        <end position="105"/>
    </location>
</feature>
<evidence type="ECO:0000256" key="3">
    <source>
        <dbReference type="ARBA" id="ARBA00022475"/>
    </source>
</evidence>
<evidence type="ECO:0000259" key="8">
    <source>
        <dbReference type="Pfam" id="PF00924"/>
    </source>
</evidence>
<proteinExistence type="inferred from homology"/>
<dbReference type="GO" id="GO:0008381">
    <property type="term" value="F:mechanosensitive monoatomic ion channel activity"/>
    <property type="evidence" value="ECO:0007669"/>
    <property type="project" value="InterPro"/>
</dbReference>